<evidence type="ECO:0000313" key="3">
    <source>
        <dbReference type="EMBL" id="GAA1220726.1"/>
    </source>
</evidence>
<dbReference type="InterPro" id="IPR006016">
    <property type="entry name" value="UspA"/>
</dbReference>
<dbReference type="RefSeq" id="WP_344439324.1">
    <property type="nucleotide sequence ID" value="NZ_BAAALF010000008.1"/>
</dbReference>
<evidence type="ECO:0000313" key="4">
    <source>
        <dbReference type="Proteomes" id="UP001500037"/>
    </source>
</evidence>
<name>A0ABN1VSU3_9ACTN</name>
<dbReference type="SUPFAM" id="SSF52402">
    <property type="entry name" value="Adenine nucleotide alpha hydrolases-like"/>
    <property type="match status" value="1"/>
</dbReference>
<proteinExistence type="inferred from homology"/>
<evidence type="ECO:0000256" key="1">
    <source>
        <dbReference type="ARBA" id="ARBA00008791"/>
    </source>
</evidence>
<gene>
    <name evidence="3" type="ORF">GCM10009665_08550</name>
</gene>
<evidence type="ECO:0000259" key="2">
    <source>
        <dbReference type="Pfam" id="PF00582"/>
    </source>
</evidence>
<dbReference type="Proteomes" id="UP001500037">
    <property type="component" value="Unassembled WGS sequence"/>
</dbReference>
<organism evidence="3 4">
    <name type="scientific">Kitasatospora nipponensis</name>
    <dbReference type="NCBI Taxonomy" id="258049"/>
    <lineage>
        <taxon>Bacteria</taxon>
        <taxon>Bacillati</taxon>
        <taxon>Actinomycetota</taxon>
        <taxon>Actinomycetes</taxon>
        <taxon>Kitasatosporales</taxon>
        <taxon>Streptomycetaceae</taxon>
        <taxon>Kitasatospora</taxon>
    </lineage>
</organism>
<dbReference type="PRINTS" id="PR01438">
    <property type="entry name" value="UNVRSLSTRESS"/>
</dbReference>
<dbReference type="PANTHER" id="PTHR46553">
    <property type="entry name" value="ADENINE NUCLEOTIDE ALPHA HYDROLASES-LIKE SUPERFAMILY PROTEIN"/>
    <property type="match status" value="1"/>
</dbReference>
<dbReference type="EMBL" id="BAAALF010000008">
    <property type="protein sequence ID" value="GAA1220726.1"/>
    <property type="molecule type" value="Genomic_DNA"/>
</dbReference>
<comment type="caution">
    <text evidence="3">The sequence shown here is derived from an EMBL/GenBank/DDBJ whole genome shotgun (WGS) entry which is preliminary data.</text>
</comment>
<keyword evidence="4" id="KW-1185">Reference proteome</keyword>
<dbReference type="PANTHER" id="PTHR46553:SF3">
    <property type="entry name" value="ADENINE NUCLEOTIDE ALPHA HYDROLASES-LIKE SUPERFAMILY PROTEIN"/>
    <property type="match status" value="1"/>
</dbReference>
<sequence>MSAEQQAGRRIVVGVDGSPSSKDALRWAVDQAQRTGAVVDAVACWTFPTVYGLGMTGLDTELPDATGKMIAQTVAEVVGDAPPVEVRESVVLGNTAEVLLARAEGAELLVVGSRGHGGFSGALLGSVGQHCVQHAHCPVVVVRHAGN</sequence>
<feature type="domain" description="UspA" evidence="2">
    <location>
        <begin position="9"/>
        <end position="143"/>
    </location>
</feature>
<comment type="similarity">
    <text evidence="1">Belongs to the universal stress protein A family.</text>
</comment>
<accession>A0ABN1VSU3</accession>
<dbReference type="Pfam" id="PF00582">
    <property type="entry name" value="Usp"/>
    <property type="match status" value="1"/>
</dbReference>
<dbReference type="InterPro" id="IPR006015">
    <property type="entry name" value="Universal_stress_UspA"/>
</dbReference>
<dbReference type="InterPro" id="IPR014729">
    <property type="entry name" value="Rossmann-like_a/b/a_fold"/>
</dbReference>
<dbReference type="Gene3D" id="3.40.50.620">
    <property type="entry name" value="HUPs"/>
    <property type="match status" value="1"/>
</dbReference>
<reference evidence="3 4" key="1">
    <citation type="journal article" date="2019" name="Int. J. Syst. Evol. Microbiol.">
        <title>The Global Catalogue of Microorganisms (GCM) 10K type strain sequencing project: providing services to taxonomists for standard genome sequencing and annotation.</title>
        <authorList>
            <consortium name="The Broad Institute Genomics Platform"/>
            <consortium name="The Broad Institute Genome Sequencing Center for Infectious Disease"/>
            <person name="Wu L."/>
            <person name="Ma J."/>
        </authorList>
    </citation>
    <scope>NUCLEOTIDE SEQUENCE [LARGE SCALE GENOMIC DNA]</scope>
    <source>
        <strain evidence="3 4">JCM 13004</strain>
    </source>
</reference>
<protein>
    <submittedName>
        <fullName evidence="3">Universal stress protein</fullName>
    </submittedName>
</protein>